<keyword evidence="3" id="KW-1185">Reference proteome</keyword>
<evidence type="ECO:0000313" key="2">
    <source>
        <dbReference type="EMBL" id="KAF6169722.1"/>
    </source>
</evidence>
<evidence type="ECO:0000313" key="3">
    <source>
        <dbReference type="Proteomes" id="UP000541444"/>
    </source>
</evidence>
<evidence type="ECO:0000256" key="1">
    <source>
        <dbReference type="SAM" id="MobiDB-lite"/>
    </source>
</evidence>
<feature type="compositionally biased region" description="Polar residues" evidence="1">
    <location>
        <begin position="111"/>
        <end position="127"/>
    </location>
</feature>
<name>A0A7J7NRX9_9MAGN</name>
<proteinExistence type="predicted"/>
<dbReference type="AlphaFoldDB" id="A0A7J7NRX9"/>
<feature type="compositionally biased region" description="Basic residues" evidence="1">
    <location>
        <begin position="147"/>
        <end position="170"/>
    </location>
</feature>
<feature type="compositionally biased region" description="Basic and acidic residues" evidence="1">
    <location>
        <begin position="75"/>
        <end position="89"/>
    </location>
</feature>
<sequence length="170" mass="19355">MFGSPRQLVHSLLYQTSLWKKKKKQSLIKHLVGSSDTDDLPMIFEKTVNTELMGVIESLRSKAEETVENDEELNDKETATKTPEAEKDVPNSSAKGNKKRSYKQRKLDVECTSSELKGRQTLKTATDNPEDMGSKSEINNEKPQLSVHKKKNSTAKPKKVYMRKKIHVNH</sequence>
<organism evidence="2 3">
    <name type="scientific">Kingdonia uniflora</name>
    <dbReference type="NCBI Taxonomy" id="39325"/>
    <lineage>
        <taxon>Eukaryota</taxon>
        <taxon>Viridiplantae</taxon>
        <taxon>Streptophyta</taxon>
        <taxon>Embryophyta</taxon>
        <taxon>Tracheophyta</taxon>
        <taxon>Spermatophyta</taxon>
        <taxon>Magnoliopsida</taxon>
        <taxon>Ranunculales</taxon>
        <taxon>Circaeasteraceae</taxon>
        <taxon>Kingdonia</taxon>
    </lineage>
</organism>
<dbReference type="Proteomes" id="UP000541444">
    <property type="component" value="Unassembled WGS sequence"/>
</dbReference>
<dbReference type="EMBL" id="JACGCM010000628">
    <property type="protein sequence ID" value="KAF6169722.1"/>
    <property type="molecule type" value="Genomic_DNA"/>
</dbReference>
<gene>
    <name evidence="2" type="ORF">GIB67_004114</name>
</gene>
<protein>
    <submittedName>
        <fullName evidence="2">Uncharacterized protein</fullName>
    </submittedName>
</protein>
<feature type="region of interest" description="Disordered" evidence="1">
    <location>
        <begin position="62"/>
        <end position="170"/>
    </location>
</feature>
<accession>A0A7J7NRX9</accession>
<reference evidence="2 3" key="1">
    <citation type="journal article" date="2020" name="IScience">
        <title>Genome Sequencing of the Endangered Kingdonia uniflora (Circaeasteraceae, Ranunculales) Reveals Potential Mechanisms of Evolutionary Specialization.</title>
        <authorList>
            <person name="Sun Y."/>
            <person name="Deng T."/>
            <person name="Zhang A."/>
            <person name="Moore M.J."/>
            <person name="Landis J.B."/>
            <person name="Lin N."/>
            <person name="Zhang H."/>
            <person name="Zhang X."/>
            <person name="Huang J."/>
            <person name="Zhang X."/>
            <person name="Sun H."/>
            <person name="Wang H."/>
        </authorList>
    </citation>
    <scope>NUCLEOTIDE SEQUENCE [LARGE SCALE GENOMIC DNA]</scope>
    <source>
        <strain evidence="2">TB1705</strain>
        <tissue evidence="2">Leaf</tissue>
    </source>
</reference>
<comment type="caution">
    <text evidence="2">The sequence shown here is derived from an EMBL/GenBank/DDBJ whole genome shotgun (WGS) entry which is preliminary data.</text>
</comment>